<keyword evidence="1" id="KW-0472">Membrane</keyword>
<sequence>MPSPLALQYNVPHPFFNYSSYDLTIKPLKMMLYPIFSIGLLATLFSSALAAPHRYNDVKAKNYDNLVAFEEDMRDKLIAEGKYEAARPWHESSVHHNDLAHKYWAAS</sequence>
<evidence type="ECO:0000313" key="3">
    <source>
        <dbReference type="Proteomes" id="UP000267251"/>
    </source>
</evidence>
<feature type="transmembrane region" description="Helical" evidence="1">
    <location>
        <begin position="31"/>
        <end position="51"/>
    </location>
</feature>
<proteinExistence type="predicted"/>
<dbReference type="Proteomes" id="UP000267251">
    <property type="component" value="Unassembled WGS sequence"/>
</dbReference>
<accession>A0A4P9Y829</accession>
<name>A0A4P9Y829_9FUNG</name>
<dbReference type="AlphaFoldDB" id="A0A4P9Y829"/>
<reference evidence="3" key="1">
    <citation type="journal article" date="2018" name="Nat. Microbiol.">
        <title>Leveraging single-cell genomics to expand the fungal tree of life.</title>
        <authorList>
            <person name="Ahrendt S.R."/>
            <person name="Quandt C.A."/>
            <person name="Ciobanu D."/>
            <person name="Clum A."/>
            <person name="Salamov A."/>
            <person name="Andreopoulos B."/>
            <person name="Cheng J.F."/>
            <person name="Woyke T."/>
            <person name="Pelin A."/>
            <person name="Henrissat B."/>
            <person name="Reynolds N.K."/>
            <person name="Benny G.L."/>
            <person name="Smith M.E."/>
            <person name="James T.Y."/>
            <person name="Grigoriev I.V."/>
        </authorList>
    </citation>
    <scope>NUCLEOTIDE SEQUENCE [LARGE SCALE GENOMIC DNA]</scope>
</reference>
<protein>
    <submittedName>
        <fullName evidence="2">Uncharacterized protein</fullName>
    </submittedName>
</protein>
<keyword evidence="1" id="KW-0812">Transmembrane</keyword>
<keyword evidence="3" id="KW-1185">Reference proteome</keyword>
<evidence type="ECO:0000256" key="1">
    <source>
        <dbReference type="SAM" id="Phobius"/>
    </source>
</evidence>
<gene>
    <name evidence="2" type="ORF">BJ684DRAFT_18359</name>
</gene>
<dbReference type="EMBL" id="KZ987741">
    <property type="protein sequence ID" value="RKP15316.1"/>
    <property type="molecule type" value="Genomic_DNA"/>
</dbReference>
<organism evidence="2 3">
    <name type="scientific">Piptocephalis cylindrospora</name>
    <dbReference type="NCBI Taxonomy" id="1907219"/>
    <lineage>
        <taxon>Eukaryota</taxon>
        <taxon>Fungi</taxon>
        <taxon>Fungi incertae sedis</taxon>
        <taxon>Zoopagomycota</taxon>
        <taxon>Zoopagomycotina</taxon>
        <taxon>Zoopagomycetes</taxon>
        <taxon>Zoopagales</taxon>
        <taxon>Piptocephalidaceae</taxon>
        <taxon>Piptocephalis</taxon>
    </lineage>
</organism>
<keyword evidence="1" id="KW-1133">Transmembrane helix</keyword>
<evidence type="ECO:0000313" key="2">
    <source>
        <dbReference type="EMBL" id="RKP15316.1"/>
    </source>
</evidence>